<gene>
    <name evidence="2" type="ORF">MAGMO_3442</name>
</gene>
<name>A0A1S7LLQ1_MAGMO</name>
<sequence length="76" mass="8460">MTTMGIKGTFEHLLSTLLEGPKLLPQSYLRRTMRDTMLAFLLSLGIVSGLMGGLVWGSIQDNTQDPMLLSTNWSHH</sequence>
<keyword evidence="1" id="KW-0812">Transmembrane</keyword>
<keyword evidence="1" id="KW-0472">Membrane</keyword>
<dbReference type="AlphaFoldDB" id="A0A1S7LLQ1"/>
<dbReference type="EMBL" id="LO017727">
    <property type="protein sequence ID" value="CRH07578.1"/>
    <property type="molecule type" value="Genomic_DNA"/>
</dbReference>
<protein>
    <submittedName>
        <fullName evidence="2">Uncharacterized protein</fullName>
    </submittedName>
</protein>
<reference evidence="2" key="1">
    <citation type="submission" date="2015-04" db="EMBL/GenBank/DDBJ databases">
        <authorList>
            <person name="Syromyatnikov M.Y."/>
            <person name="Popov V.N."/>
        </authorList>
    </citation>
    <scope>NUCLEOTIDE SEQUENCE</scope>
    <source>
        <strain evidence="2">MO-1</strain>
    </source>
</reference>
<evidence type="ECO:0000256" key="1">
    <source>
        <dbReference type="SAM" id="Phobius"/>
    </source>
</evidence>
<keyword evidence="1" id="KW-1133">Transmembrane helix</keyword>
<feature type="transmembrane region" description="Helical" evidence="1">
    <location>
        <begin position="38"/>
        <end position="59"/>
    </location>
</feature>
<proteinExistence type="predicted"/>
<organism evidence="2">
    <name type="scientific">Magnetococcus massalia (strain MO-1)</name>
    <dbReference type="NCBI Taxonomy" id="451514"/>
    <lineage>
        <taxon>Bacteria</taxon>
        <taxon>Pseudomonadati</taxon>
        <taxon>Pseudomonadota</taxon>
        <taxon>Magnetococcia</taxon>
        <taxon>Magnetococcales</taxon>
        <taxon>Magnetococcaceae</taxon>
        <taxon>Magnetococcus</taxon>
    </lineage>
</organism>
<evidence type="ECO:0000313" key="2">
    <source>
        <dbReference type="EMBL" id="CRH07578.1"/>
    </source>
</evidence>
<accession>A0A1S7LLQ1</accession>